<dbReference type="CDD" id="cd14720">
    <property type="entry name" value="bZIP_NFE2-like"/>
    <property type="match status" value="1"/>
</dbReference>
<feature type="coiled-coil region" evidence="7">
    <location>
        <begin position="398"/>
        <end position="432"/>
    </location>
</feature>
<keyword evidence="11" id="KW-1185">Reference proteome</keyword>
<feature type="region of interest" description="Disordered" evidence="8">
    <location>
        <begin position="140"/>
        <end position="162"/>
    </location>
</feature>
<comment type="similarity">
    <text evidence="1">Belongs to the bZIP family. CNC subfamily.</text>
</comment>
<dbReference type="GO" id="GO:0005634">
    <property type="term" value="C:nucleus"/>
    <property type="evidence" value="ECO:0007669"/>
    <property type="project" value="TreeGrafter"/>
</dbReference>
<dbReference type="InterPro" id="IPR004826">
    <property type="entry name" value="bZIP_Maf"/>
</dbReference>
<evidence type="ECO:0000256" key="5">
    <source>
        <dbReference type="ARBA" id="ARBA00023163"/>
    </source>
</evidence>
<organism evidence="10 11">
    <name type="scientific">Liparis tanakae</name>
    <name type="common">Tanaka's snailfish</name>
    <dbReference type="NCBI Taxonomy" id="230148"/>
    <lineage>
        <taxon>Eukaryota</taxon>
        <taxon>Metazoa</taxon>
        <taxon>Chordata</taxon>
        <taxon>Craniata</taxon>
        <taxon>Vertebrata</taxon>
        <taxon>Euteleostomi</taxon>
        <taxon>Actinopterygii</taxon>
        <taxon>Neopterygii</taxon>
        <taxon>Teleostei</taxon>
        <taxon>Neoteleostei</taxon>
        <taxon>Acanthomorphata</taxon>
        <taxon>Eupercaria</taxon>
        <taxon>Perciformes</taxon>
        <taxon>Cottioidei</taxon>
        <taxon>Cottales</taxon>
        <taxon>Liparidae</taxon>
        <taxon>Liparis</taxon>
    </lineage>
</organism>
<evidence type="ECO:0000256" key="1">
    <source>
        <dbReference type="ARBA" id="ARBA00008157"/>
    </source>
</evidence>
<reference evidence="10 11" key="1">
    <citation type="submission" date="2019-03" db="EMBL/GenBank/DDBJ databases">
        <title>First draft genome of Liparis tanakae, snailfish: a comprehensive survey of snailfish specific genes.</title>
        <authorList>
            <person name="Kim W."/>
            <person name="Song I."/>
            <person name="Jeong J.-H."/>
            <person name="Kim D."/>
            <person name="Kim S."/>
            <person name="Ryu S."/>
            <person name="Song J.Y."/>
            <person name="Lee S.K."/>
        </authorList>
    </citation>
    <scope>NUCLEOTIDE SEQUENCE [LARGE SCALE GENOMIC DNA]</scope>
    <source>
        <tissue evidence="10">Muscle</tissue>
    </source>
</reference>
<evidence type="ECO:0000256" key="8">
    <source>
        <dbReference type="SAM" id="MobiDB-lite"/>
    </source>
</evidence>
<dbReference type="GO" id="GO:0000978">
    <property type="term" value="F:RNA polymerase II cis-regulatory region sequence-specific DNA binding"/>
    <property type="evidence" value="ECO:0007669"/>
    <property type="project" value="InterPro"/>
</dbReference>
<feature type="compositionally biased region" description="Low complexity" evidence="8">
    <location>
        <begin position="151"/>
        <end position="162"/>
    </location>
</feature>
<evidence type="ECO:0000259" key="9">
    <source>
        <dbReference type="PROSITE" id="PS50217"/>
    </source>
</evidence>
<keyword evidence="7" id="KW-0175">Coiled coil</keyword>
<evidence type="ECO:0000256" key="2">
    <source>
        <dbReference type="ARBA" id="ARBA00023015"/>
    </source>
</evidence>
<keyword evidence="4" id="KW-0010">Activator</keyword>
<proteinExistence type="inferred from homology"/>
<dbReference type="InterPro" id="IPR008917">
    <property type="entry name" value="TF_DNA-bd_sf"/>
</dbReference>
<dbReference type="SMART" id="SM00338">
    <property type="entry name" value="BRLZ"/>
    <property type="match status" value="1"/>
</dbReference>
<gene>
    <name evidence="10" type="primary">NFE2</name>
    <name evidence="10" type="ORF">EYF80_007362</name>
</gene>
<feature type="compositionally biased region" description="Polar residues" evidence="8">
    <location>
        <begin position="302"/>
        <end position="322"/>
    </location>
</feature>
<dbReference type="OrthoDB" id="7458135at2759"/>
<dbReference type="EMBL" id="SRLO01000039">
    <property type="protein sequence ID" value="TNN82527.1"/>
    <property type="molecule type" value="Genomic_DNA"/>
</dbReference>
<dbReference type="PROSITE" id="PS50217">
    <property type="entry name" value="BZIP"/>
    <property type="match status" value="1"/>
</dbReference>
<dbReference type="Gene3D" id="1.10.880.10">
    <property type="entry name" value="Transcription factor, Skn-1-like, DNA-binding domain"/>
    <property type="match status" value="1"/>
</dbReference>
<dbReference type="PROSITE" id="PS00036">
    <property type="entry name" value="BZIP_BASIC"/>
    <property type="match status" value="1"/>
</dbReference>
<dbReference type="InterPro" id="IPR004827">
    <property type="entry name" value="bZIP"/>
</dbReference>
<dbReference type="SUPFAM" id="SSF47454">
    <property type="entry name" value="A DNA-binding domain in eukaryotic transcription factors"/>
    <property type="match status" value="1"/>
</dbReference>
<dbReference type="InterPro" id="IPR046347">
    <property type="entry name" value="bZIP_sf"/>
</dbReference>
<feature type="compositionally biased region" description="Low complexity" evidence="8">
    <location>
        <begin position="212"/>
        <end position="227"/>
    </location>
</feature>
<evidence type="ECO:0000313" key="11">
    <source>
        <dbReference type="Proteomes" id="UP000314294"/>
    </source>
</evidence>
<comment type="caution">
    <text evidence="10">The sequence shown here is derived from an EMBL/GenBank/DDBJ whole genome shotgun (WGS) entry which is preliminary data.</text>
</comment>
<dbReference type="Proteomes" id="UP000314294">
    <property type="component" value="Unassembled WGS sequence"/>
</dbReference>
<dbReference type="GO" id="GO:0000981">
    <property type="term" value="F:DNA-binding transcription factor activity, RNA polymerase II-specific"/>
    <property type="evidence" value="ECO:0007669"/>
    <property type="project" value="TreeGrafter"/>
</dbReference>
<dbReference type="InterPro" id="IPR047167">
    <property type="entry name" value="NFE2-like"/>
</dbReference>
<evidence type="ECO:0000313" key="10">
    <source>
        <dbReference type="EMBL" id="TNN82527.1"/>
    </source>
</evidence>
<protein>
    <submittedName>
        <fullName evidence="10">Transcription factor NF-E2 subunit</fullName>
    </submittedName>
</protein>
<dbReference type="AlphaFoldDB" id="A0A4Z2IXN2"/>
<dbReference type="PANTHER" id="PTHR24411">
    <property type="entry name" value="NUCLEAR FACTOR ERYTHROID 2-RELATED FACTOR"/>
    <property type="match status" value="1"/>
</dbReference>
<dbReference type="PANTHER" id="PTHR24411:SF26">
    <property type="entry name" value="TRANSCRIPTION FACTOR NF-E2 45 KDA SUBUNIT"/>
    <property type="match status" value="1"/>
</dbReference>
<evidence type="ECO:0000256" key="4">
    <source>
        <dbReference type="ARBA" id="ARBA00023159"/>
    </source>
</evidence>
<evidence type="ECO:0000256" key="7">
    <source>
        <dbReference type="SAM" id="Coils"/>
    </source>
</evidence>
<sequence length="528" mass="57327">MSKEEKAELEGSYNVNVPEAVVQVLATPGRLCGGVSMSNHFSGARSHGAPQDTEMDVAWQELMAITELQEFEVSSAGSYETAPYQTMEPMAPMGGYEMAQSHSEAPPVVYGTADPYNGCYPQEAPVRHSVSSHAEAMYGGHPDSQLNQRMHPVSSHSQPSHVAPREQMNMFGTNQGHRRANAGLSQDLRRHMLWTTHGQSSHARPADDLESDSGLSLGSSPPLASPDNPVSGAPGCKSLTYSDGEPDSMGDHARRAHIHYSMDYQSQAHSYLHPGAQPSYFSTQPTLSQPSAASPSMKPDPTSLSNLHMDSGESSRGSSQYNMYAKPQGSISAPASISRDERQAVSLKIPFQMEKIINLPVDDFNELLTQYTLTDTQLALVRDIRRRGKNKVAAQNCRKRKLESIIHLERELHQLQAQREHLAQQRAEFKRSLAFIKCHLTDLYSEVFSHLRDEDGQPYSIDEYALQQTPDAPANSTAAAAATTTTKVVLHWAEIGGLGVVVAHVVVVISSAAAAAATPAASTSTTVT</sequence>
<feature type="domain" description="BZIP" evidence="9">
    <location>
        <begin position="380"/>
        <end position="443"/>
    </location>
</feature>
<name>A0A4Z2IXN2_9TELE</name>
<feature type="compositionally biased region" description="Polar residues" evidence="8">
    <location>
        <begin position="279"/>
        <end position="294"/>
    </location>
</feature>
<feature type="region of interest" description="Disordered" evidence="8">
    <location>
        <begin position="273"/>
        <end position="337"/>
    </location>
</feature>
<keyword evidence="6" id="KW-0539">Nucleus</keyword>
<dbReference type="SUPFAM" id="SSF57959">
    <property type="entry name" value="Leucine zipper domain"/>
    <property type="match status" value="1"/>
</dbReference>
<dbReference type="Pfam" id="PF03131">
    <property type="entry name" value="bZIP_Maf"/>
    <property type="match status" value="1"/>
</dbReference>
<keyword evidence="5" id="KW-0804">Transcription</keyword>
<keyword evidence="2" id="KW-0805">Transcription regulation</keyword>
<keyword evidence="3" id="KW-0238">DNA-binding</keyword>
<evidence type="ECO:0000256" key="3">
    <source>
        <dbReference type="ARBA" id="ARBA00023125"/>
    </source>
</evidence>
<feature type="region of interest" description="Disordered" evidence="8">
    <location>
        <begin position="197"/>
        <end position="251"/>
    </location>
</feature>
<evidence type="ECO:0000256" key="6">
    <source>
        <dbReference type="ARBA" id="ARBA00023242"/>
    </source>
</evidence>
<accession>A0A4Z2IXN2</accession>